<dbReference type="EMBL" id="CP019646">
    <property type="protein sequence ID" value="AQQ71848.1"/>
    <property type="molecule type" value="Genomic_DNA"/>
</dbReference>
<dbReference type="KEGG" id="pbas:SMSP2_02825"/>
<proteinExistence type="predicted"/>
<evidence type="ECO:0000313" key="4">
    <source>
        <dbReference type="Proteomes" id="UP000188181"/>
    </source>
</evidence>
<dbReference type="NCBIfam" id="TIGR02595">
    <property type="entry name" value="PEP_CTERM"/>
    <property type="match status" value="1"/>
</dbReference>
<dbReference type="EMBL" id="CP019646">
    <property type="protein sequence ID" value="AQQ72441.1"/>
    <property type="molecule type" value="Genomic_DNA"/>
</dbReference>
<evidence type="ECO:0000256" key="1">
    <source>
        <dbReference type="SAM" id="SignalP"/>
    </source>
</evidence>
<dbReference type="RefSeq" id="WP_146684016.1">
    <property type="nucleotide sequence ID" value="NZ_CP019646.1"/>
</dbReference>
<reference evidence="4" key="2">
    <citation type="submission" date="2017-02" db="EMBL/GenBank/DDBJ databases">
        <title>Comparative genomics and description of representatives of a novel lineage of planctomycetes thriving in anoxic sediments.</title>
        <authorList>
            <person name="Spring S."/>
            <person name="Bunk B."/>
            <person name="Sproer C."/>
        </authorList>
    </citation>
    <scope>NUCLEOTIDE SEQUENCE [LARGE SCALE GENOMIC DNA]</scope>
    <source>
        <strain evidence="4">SM-Chi-D1</strain>
    </source>
</reference>
<dbReference type="AlphaFoldDB" id="A0A1Q2MIC6"/>
<keyword evidence="4" id="KW-1185">Reference proteome</keyword>
<keyword evidence="1" id="KW-0732">Signal</keyword>
<name>A0A1Q2MIC6_9BACT</name>
<evidence type="ECO:0008006" key="5">
    <source>
        <dbReference type="Google" id="ProtNLM"/>
    </source>
</evidence>
<evidence type="ECO:0000313" key="3">
    <source>
        <dbReference type="EMBL" id="AQQ72441.1"/>
    </source>
</evidence>
<protein>
    <recommendedName>
        <fullName evidence="5">PEP-CTERM protein-sorting domain-containing protein</fullName>
    </recommendedName>
</protein>
<dbReference type="InterPro" id="IPR013424">
    <property type="entry name" value="Ice-binding_C"/>
</dbReference>
<organism evidence="3 4">
    <name type="scientific">Limihaloglobus sulfuriphilus</name>
    <dbReference type="NCBI Taxonomy" id="1851148"/>
    <lineage>
        <taxon>Bacteria</taxon>
        <taxon>Pseudomonadati</taxon>
        <taxon>Planctomycetota</taxon>
        <taxon>Phycisphaerae</taxon>
        <taxon>Sedimentisphaerales</taxon>
        <taxon>Sedimentisphaeraceae</taxon>
        <taxon>Limihaloglobus</taxon>
    </lineage>
</organism>
<gene>
    <name evidence="2" type="ORF">SMSP2_02227</name>
    <name evidence="3" type="ORF">SMSP2_02825</name>
</gene>
<feature type="signal peptide" evidence="1">
    <location>
        <begin position="1"/>
        <end position="22"/>
    </location>
</feature>
<reference evidence="3" key="1">
    <citation type="submission" date="2017-02" db="EMBL/GenBank/DDBJ databases">
        <title>Comparative genomics and description of representatives of a novel lineage of planctomycetes thriving in anoxic sediments.</title>
        <authorList>
            <person name="Spring S."/>
            <person name="Bunk B."/>
            <person name="Sproer C."/>
            <person name="Klenk H.-P."/>
        </authorList>
    </citation>
    <scope>NUCLEOTIDE SEQUENCE [LARGE SCALE GENOMIC DNA]</scope>
    <source>
        <strain evidence="3">SM-Chi-D1</strain>
    </source>
</reference>
<feature type="chain" id="PRO_5011898765" description="PEP-CTERM protein-sorting domain-containing protein" evidence="1">
    <location>
        <begin position="23"/>
        <end position="212"/>
    </location>
</feature>
<sequence precursor="true">MKKTVFTLALAAVFIAASPAAVVDFGNVSDWESSTFTLGGLEFGSFTVLSSATGGGSEVDASGVAIKGEVDGDKVRLYFSGGWTADQGETVDTLINFDVTSLSAPIVGNTLRLDAYGVTGTGRALITENSIDDMDNIIANKLVYSRPSGVQNRDTADYSPGQMHVEITKNVFVGGGTDGLAHISGFSQSFVVPEPVTLAMLALGGLMIRRRR</sequence>
<dbReference type="KEGG" id="pbas:SMSP2_02227"/>
<dbReference type="Proteomes" id="UP000188181">
    <property type="component" value="Chromosome"/>
</dbReference>
<accession>A0A1Q2MIC6</accession>
<evidence type="ECO:0000313" key="2">
    <source>
        <dbReference type="EMBL" id="AQQ71848.1"/>
    </source>
</evidence>